<keyword evidence="2" id="KW-1185">Reference proteome</keyword>
<dbReference type="AlphaFoldDB" id="A0A9W6X358"/>
<dbReference type="EMBL" id="BSXT01000519">
    <property type="protein sequence ID" value="GMF29202.1"/>
    <property type="molecule type" value="Genomic_DNA"/>
</dbReference>
<organism evidence="1 2">
    <name type="scientific">Phytophthora fragariaefolia</name>
    <dbReference type="NCBI Taxonomy" id="1490495"/>
    <lineage>
        <taxon>Eukaryota</taxon>
        <taxon>Sar</taxon>
        <taxon>Stramenopiles</taxon>
        <taxon>Oomycota</taxon>
        <taxon>Peronosporomycetes</taxon>
        <taxon>Peronosporales</taxon>
        <taxon>Peronosporaceae</taxon>
        <taxon>Phytophthora</taxon>
    </lineage>
</organism>
<dbReference type="OrthoDB" id="164858at2759"/>
<sequence>MSDDLLDAMSLSDDELLDSLADDMLMEMAEEQAAPAVPASWAHGAVTPSAAAPMPDLSHMMSQMMPMMSQMLGGNAGANMFGGADSRQPPVSWRELVARHVPAAEQRDWLTTIEQDGAKLRADKRLAKPHSRAYRPKPSPMPNVYMEVGTLLANLLNEAVRSSQLEHNRQWQELRDGVVSQLAQSGMTAVYADKFKDLLRRRVADDPDYLAEKDSERYRNISEALNV</sequence>
<name>A0A9W6X358_9STRA</name>
<evidence type="ECO:0000313" key="2">
    <source>
        <dbReference type="Proteomes" id="UP001165121"/>
    </source>
</evidence>
<comment type="caution">
    <text evidence="1">The sequence shown here is derived from an EMBL/GenBank/DDBJ whole genome shotgun (WGS) entry which is preliminary data.</text>
</comment>
<evidence type="ECO:0000313" key="1">
    <source>
        <dbReference type="EMBL" id="GMF29202.1"/>
    </source>
</evidence>
<protein>
    <submittedName>
        <fullName evidence="1">Unnamed protein product</fullName>
    </submittedName>
</protein>
<dbReference type="Proteomes" id="UP001165121">
    <property type="component" value="Unassembled WGS sequence"/>
</dbReference>
<accession>A0A9W6X358</accession>
<proteinExistence type="predicted"/>
<reference evidence="1" key="1">
    <citation type="submission" date="2023-04" db="EMBL/GenBank/DDBJ databases">
        <title>Phytophthora fragariaefolia NBRC 109709.</title>
        <authorList>
            <person name="Ichikawa N."/>
            <person name="Sato H."/>
            <person name="Tonouchi N."/>
        </authorList>
    </citation>
    <scope>NUCLEOTIDE SEQUENCE</scope>
    <source>
        <strain evidence="1">NBRC 109709</strain>
    </source>
</reference>
<gene>
    <name evidence="1" type="ORF">Pfra01_000620800</name>
</gene>